<evidence type="ECO:0000256" key="1">
    <source>
        <dbReference type="ARBA" id="ARBA00022723"/>
    </source>
</evidence>
<feature type="region of interest" description="Disordered" evidence="6">
    <location>
        <begin position="332"/>
        <end position="352"/>
    </location>
</feature>
<evidence type="ECO:0000313" key="8">
    <source>
        <dbReference type="EMBL" id="AFL74376.1"/>
    </source>
</evidence>
<reference evidence="8 9" key="1">
    <citation type="submission" date="2012-06" db="EMBL/GenBank/DDBJ databases">
        <title>Complete sequence of Thiocystis violascens DSM 198.</title>
        <authorList>
            <consortium name="US DOE Joint Genome Institute"/>
            <person name="Lucas S."/>
            <person name="Han J."/>
            <person name="Lapidus A."/>
            <person name="Cheng J.-F."/>
            <person name="Goodwin L."/>
            <person name="Pitluck S."/>
            <person name="Peters L."/>
            <person name="Ovchinnikova G."/>
            <person name="Teshima H."/>
            <person name="Detter J.C."/>
            <person name="Han C."/>
            <person name="Tapia R."/>
            <person name="Land M."/>
            <person name="Hauser L."/>
            <person name="Kyrpides N."/>
            <person name="Ivanova N."/>
            <person name="Pagani I."/>
            <person name="Vogl K."/>
            <person name="Liu Z."/>
            <person name="Frigaard N.-U."/>
            <person name="Bryant D."/>
            <person name="Woyke T."/>
        </authorList>
    </citation>
    <scope>NUCLEOTIDE SEQUENCE [LARGE SCALE GENOMIC DNA]</scope>
    <source>
        <strain evidence="9">ATCC 17096 / DSM 198 / 6111</strain>
    </source>
</reference>
<dbReference type="SFLD" id="SFLDG00180">
    <property type="entry name" value="muconate_cycloisomerase"/>
    <property type="match status" value="1"/>
</dbReference>
<dbReference type="AlphaFoldDB" id="I3YBK8"/>
<comment type="cofactor">
    <cofactor evidence="4">
        <name>a divalent metal cation</name>
        <dbReference type="ChEBI" id="CHEBI:60240"/>
    </cofactor>
</comment>
<sequence length="352" mass="37168">MIERLQVRPYELPLRRAWASARGGFARRRGWLIQVSAEGLHGYGDCAPLPAAGTETPEVAWEALCQARAVAVFQPLDLLLESLAPVLATAPAARFALECALLDLASRRRGGALRHWLSESARDEVPVNAMLGPLGTLAPADLQTACDAGFRVLKIKVGIRNPTVELKHLVALARHLPPGIGLRLDANGAWEPDAARRLIDGLNPLPIESLEEPLREPDADRLATLQAGAAFPLARDESLHGPLHGRLADLDLAMLGVRRIVLKPAVVGGLARALALSARARAAGVEVVVTSLVESAAGLWPTAQLAAAIGSPIPHGLATADWLAADLGAAPRPRRGQIDLPRTAGSGFDPSP</sequence>
<feature type="active site" description="Proton acceptor" evidence="4">
    <location>
        <position position="263"/>
    </location>
</feature>
<dbReference type="SMART" id="SM00922">
    <property type="entry name" value="MR_MLE"/>
    <property type="match status" value="1"/>
</dbReference>
<dbReference type="UniPathway" id="UPA00079"/>
<dbReference type="OrthoDB" id="3725747at2"/>
<comment type="similarity">
    <text evidence="4">Belongs to the mandelate racemase/muconate lactonizing enzyme family. MenC type 1 subfamily.</text>
</comment>
<dbReference type="STRING" id="765911.Thivi_2435"/>
<dbReference type="GO" id="GO:0043748">
    <property type="term" value="F:O-succinylbenzoate synthase activity"/>
    <property type="evidence" value="ECO:0007669"/>
    <property type="project" value="UniProtKB-EC"/>
</dbReference>
<dbReference type="Pfam" id="PF13378">
    <property type="entry name" value="MR_MLE_C"/>
    <property type="match status" value="1"/>
</dbReference>
<dbReference type="UniPathway" id="UPA01057">
    <property type="reaction ID" value="UER00165"/>
</dbReference>
<dbReference type="Gene3D" id="3.20.20.120">
    <property type="entry name" value="Enolase-like C-terminal domain"/>
    <property type="match status" value="1"/>
</dbReference>
<dbReference type="InterPro" id="IPR029017">
    <property type="entry name" value="Enolase-like_N"/>
</dbReference>
<dbReference type="eggNOG" id="COG4948">
    <property type="taxonomic scope" value="Bacteria"/>
</dbReference>
<evidence type="ECO:0000256" key="6">
    <source>
        <dbReference type="SAM" id="MobiDB-lite"/>
    </source>
</evidence>
<dbReference type="HAMAP" id="MF_00470">
    <property type="entry name" value="MenC_1"/>
    <property type="match status" value="1"/>
</dbReference>
<feature type="domain" description="Mandelate racemase/muconate lactonizing enzyme C-terminal" evidence="7">
    <location>
        <begin position="139"/>
        <end position="232"/>
    </location>
</feature>
<dbReference type="PANTHER" id="PTHR48073:SF2">
    <property type="entry name" value="O-SUCCINYLBENZOATE SYNTHASE"/>
    <property type="match status" value="1"/>
</dbReference>
<feature type="binding site" evidence="4">
    <location>
        <position position="185"/>
    </location>
    <ligand>
        <name>Mg(2+)</name>
        <dbReference type="ChEBI" id="CHEBI:18420"/>
    </ligand>
</feature>
<evidence type="ECO:0000256" key="3">
    <source>
        <dbReference type="ARBA" id="ARBA00023239"/>
    </source>
</evidence>
<dbReference type="EMBL" id="CP003154">
    <property type="protein sequence ID" value="AFL74376.1"/>
    <property type="molecule type" value="Genomic_DNA"/>
</dbReference>
<dbReference type="Gene3D" id="3.30.390.10">
    <property type="entry name" value="Enolase-like, N-terminal domain"/>
    <property type="match status" value="1"/>
</dbReference>
<dbReference type="InterPro" id="IPR013342">
    <property type="entry name" value="Mandelate_racemase_C"/>
</dbReference>
<dbReference type="GO" id="GO:0009234">
    <property type="term" value="P:menaquinone biosynthetic process"/>
    <property type="evidence" value="ECO:0007669"/>
    <property type="project" value="UniProtKB-UniRule"/>
</dbReference>
<dbReference type="InterPro" id="IPR010196">
    <property type="entry name" value="OSB_synthase_MenC1"/>
</dbReference>
<evidence type="ECO:0000259" key="7">
    <source>
        <dbReference type="SMART" id="SM00922"/>
    </source>
</evidence>
<dbReference type="Proteomes" id="UP000006062">
    <property type="component" value="Chromosome"/>
</dbReference>
<dbReference type="GO" id="GO:0000287">
    <property type="term" value="F:magnesium ion binding"/>
    <property type="evidence" value="ECO:0007669"/>
    <property type="project" value="UniProtKB-UniRule"/>
</dbReference>
<dbReference type="InterPro" id="IPR036849">
    <property type="entry name" value="Enolase-like_C_sf"/>
</dbReference>
<evidence type="ECO:0000313" key="9">
    <source>
        <dbReference type="Proteomes" id="UP000006062"/>
    </source>
</evidence>
<dbReference type="SFLD" id="SFLDS00001">
    <property type="entry name" value="Enolase"/>
    <property type="match status" value="1"/>
</dbReference>
<comment type="function">
    <text evidence="4">Converts 2-succinyl-6-hydroxy-2,4-cyclohexadiene-1-carboxylate (SHCHC) to 2-succinylbenzoate (OSB).</text>
</comment>
<keyword evidence="3 4" id="KW-0456">Lyase</keyword>
<dbReference type="SUPFAM" id="SSF54826">
    <property type="entry name" value="Enolase N-terminal domain-like"/>
    <property type="match status" value="1"/>
</dbReference>
<evidence type="ECO:0000256" key="5">
    <source>
        <dbReference type="NCBIfam" id="TIGR01927"/>
    </source>
</evidence>
<dbReference type="KEGG" id="tvi:Thivi_2435"/>
<keyword evidence="1 4" id="KW-0479">Metal-binding</keyword>
<evidence type="ECO:0000256" key="4">
    <source>
        <dbReference type="HAMAP-Rule" id="MF_00470"/>
    </source>
</evidence>
<dbReference type="HOGENOM" id="CLU_030273_4_2_6"/>
<dbReference type="EC" id="4.2.1.113" evidence="4 5"/>
<protein>
    <recommendedName>
        <fullName evidence="4 5">o-succinylbenzoate synthase</fullName>
        <shortName evidence="4">OSB synthase</shortName>
        <shortName evidence="4">OSBS</shortName>
        <ecNumber evidence="4 5">4.2.1.113</ecNumber>
    </recommendedName>
    <alternativeName>
        <fullName evidence="4">4-(2'-carboxyphenyl)-4-oxybutyric acid synthase</fullName>
    </alternativeName>
    <alternativeName>
        <fullName evidence="4">o-succinylbenzoic acid synthase</fullName>
    </alternativeName>
</protein>
<gene>
    <name evidence="4" type="primary">menC</name>
    <name evidence="8" type="ordered locus">Thivi_2435</name>
</gene>
<evidence type="ECO:0000256" key="2">
    <source>
        <dbReference type="ARBA" id="ARBA00022842"/>
    </source>
</evidence>
<organism evidence="8 9">
    <name type="scientific">Thiocystis violascens (strain ATCC 17096 / DSM 198 / 6111)</name>
    <name type="common">Chromatium violascens</name>
    <dbReference type="NCBI Taxonomy" id="765911"/>
    <lineage>
        <taxon>Bacteria</taxon>
        <taxon>Pseudomonadati</taxon>
        <taxon>Pseudomonadota</taxon>
        <taxon>Gammaproteobacteria</taxon>
        <taxon>Chromatiales</taxon>
        <taxon>Chromatiaceae</taxon>
        <taxon>Thiocystis</taxon>
    </lineage>
</organism>
<dbReference type="SUPFAM" id="SSF51604">
    <property type="entry name" value="Enolase C-terminal domain-like"/>
    <property type="match status" value="1"/>
</dbReference>
<proteinExistence type="inferred from homology"/>
<feature type="binding site" evidence="4">
    <location>
        <position position="211"/>
    </location>
    <ligand>
        <name>Mg(2+)</name>
        <dbReference type="ChEBI" id="CHEBI:18420"/>
    </ligand>
</feature>
<comment type="pathway">
    <text evidence="4">Quinol/quinone metabolism; menaquinone biosynthesis.</text>
</comment>
<dbReference type="GO" id="GO:0009063">
    <property type="term" value="P:amino acid catabolic process"/>
    <property type="evidence" value="ECO:0007669"/>
    <property type="project" value="InterPro"/>
</dbReference>
<dbReference type="PROSITE" id="PS00909">
    <property type="entry name" value="MR_MLE_2"/>
    <property type="match status" value="1"/>
</dbReference>
<dbReference type="SFLD" id="SFLDF00009">
    <property type="entry name" value="o-succinylbenzoate_synthase"/>
    <property type="match status" value="1"/>
</dbReference>
<comment type="pathway">
    <text evidence="4">Quinol/quinone metabolism; 1,4-dihydroxy-2-naphthoate biosynthesis; 1,4-dihydroxy-2-naphthoate from chorismate: step 4/7.</text>
</comment>
<name>I3YBK8_THIV6</name>
<dbReference type="PANTHER" id="PTHR48073">
    <property type="entry name" value="O-SUCCINYLBENZOATE SYNTHASE-RELATED"/>
    <property type="match status" value="1"/>
</dbReference>
<feature type="binding site" evidence="4">
    <location>
        <position position="236"/>
    </location>
    <ligand>
        <name>Mg(2+)</name>
        <dbReference type="ChEBI" id="CHEBI:18420"/>
    </ligand>
</feature>
<feature type="active site" description="Proton donor" evidence="4">
    <location>
        <position position="156"/>
    </location>
</feature>
<keyword evidence="9" id="KW-1185">Reference proteome</keyword>
<dbReference type="InterPro" id="IPR029065">
    <property type="entry name" value="Enolase_C-like"/>
</dbReference>
<accession>I3YBK8</accession>
<dbReference type="NCBIfam" id="TIGR01927">
    <property type="entry name" value="menC_gam_Gplu"/>
    <property type="match status" value="1"/>
</dbReference>
<keyword evidence="4" id="KW-0474">Menaquinone biosynthesis</keyword>
<comment type="catalytic activity">
    <reaction evidence="4">
        <text>(1R,6R)-6-hydroxy-2-succinyl-cyclohexa-2,4-diene-1-carboxylate = 2-succinylbenzoate + H2O</text>
        <dbReference type="Rhea" id="RHEA:10196"/>
        <dbReference type="ChEBI" id="CHEBI:15377"/>
        <dbReference type="ChEBI" id="CHEBI:18325"/>
        <dbReference type="ChEBI" id="CHEBI:58689"/>
        <dbReference type="EC" id="4.2.1.113"/>
    </reaction>
</comment>
<dbReference type="RefSeq" id="WP_014778821.1">
    <property type="nucleotide sequence ID" value="NC_018012.1"/>
</dbReference>
<keyword evidence="2 4" id="KW-0460">Magnesium</keyword>
<dbReference type="InterPro" id="IPR018110">
    <property type="entry name" value="Mandel_Rmase/mucon_lact_enz_CS"/>
</dbReference>